<dbReference type="PANTHER" id="PTHR37422:SF13">
    <property type="entry name" value="LIPOPOLYSACCHARIDE BIOSYNTHESIS PROTEIN PA4999-RELATED"/>
    <property type="match status" value="1"/>
</dbReference>
<feature type="transmembrane region" description="Helical" evidence="5">
    <location>
        <begin position="17"/>
        <end position="45"/>
    </location>
</feature>
<gene>
    <name evidence="7" type="ORF">ACFP81_13340</name>
</gene>
<keyword evidence="7" id="KW-0436">Ligase</keyword>
<dbReference type="Pfam" id="PF04932">
    <property type="entry name" value="Wzy_C"/>
    <property type="match status" value="1"/>
</dbReference>
<comment type="subcellular location">
    <subcellularLocation>
        <location evidence="1">Membrane</location>
        <topology evidence="1">Multi-pass membrane protein</topology>
    </subcellularLocation>
</comment>
<evidence type="ECO:0000313" key="7">
    <source>
        <dbReference type="EMBL" id="MFC6592882.1"/>
    </source>
</evidence>
<reference evidence="8" key="1">
    <citation type="journal article" date="2019" name="Int. J. Syst. Evol. Microbiol.">
        <title>The Global Catalogue of Microorganisms (GCM) 10K type strain sequencing project: providing services to taxonomists for standard genome sequencing and annotation.</title>
        <authorList>
            <consortium name="The Broad Institute Genomics Platform"/>
            <consortium name="The Broad Institute Genome Sequencing Center for Infectious Disease"/>
            <person name="Wu L."/>
            <person name="Ma J."/>
        </authorList>
    </citation>
    <scope>NUCLEOTIDE SEQUENCE [LARGE SCALE GENOMIC DNA]</scope>
    <source>
        <strain evidence="8">CGMCC 1.15772</strain>
    </source>
</reference>
<dbReference type="GO" id="GO:0016874">
    <property type="term" value="F:ligase activity"/>
    <property type="evidence" value="ECO:0007669"/>
    <property type="project" value="UniProtKB-KW"/>
</dbReference>
<comment type="caution">
    <text evidence="7">The sequence shown here is derived from an EMBL/GenBank/DDBJ whole genome shotgun (WGS) entry which is preliminary data.</text>
</comment>
<accession>A0ABW1YES3</accession>
<proteinExistence type="predicted"/>
<evidence type="ECO:0000256" key="3">
    <source>
        <dbReference type="ARBA" id="ARBA00022989"/>
    </source>
</evidence>
<evidence type="ECO:0000313" key="8">
    <source>
        <dbReference type="Proteomes" id="UP001596297"/>
    </source>
</evidence>
<dbReference type="EMBL" id="JBHSWD010000002">
    <property type="protein sequence ID" value="MFC6592882.1"/>
    <property type="molecule type" value="Genomic_DNA"/>
</dbReference>
<dbReference type="InterPro" id="IPR007016">
    <property type="entry name" value="O-antigen_ligase-rel_domated"/>
</dbReference>
<evidence type="ECO:0000256" key="2">
    <source>
        <dbReference type="ARBA" id="ARBA00022692"/>
    </source>
</evidence>
<feature type="domain" description="O-antigen ligase-related" evidence="6">
    <location>
        <begin position="17"/>
        <end position="162"/>
    </location>
</feature>
<keyword evidence="8" id="KW-1185">Reference proteome</keyword>
<feature type="transmembrane region" description="Helical" evidence="5">
    <location>
        <begin position="52"/>
        <end position="70"/>
    </location>
</feature>
<evidence type="ECO:0000256" key="5">
    <source>
        <dbReference type="SAM" id="Phobius"/>
    </source>
</evidence>
<dbReference type="InterPro" id="IPR051533">
    <property type="entry name" value="WaaL-like"/>
</dbReference>
<protein>
    <submittedName>
        <fullName evidence="7">O-antigen ligase family protein</fullName>
    </submittedName>
</protein>
<organism evidence="7 8">
    <name type="scientific">Deinococcus lacus</name>
    <dbReference type="NCBI Taxonomy" id="392561"/>
    <lineage>
        <taxon>Bacteria</taxon>
        <taxon>Thermotogati</taxon>
        <taxon>Deinococcota</taxon>
        <taxon>Deinococci</taxon>
        <taxon>Deinococcales</taxon>
        <taxon>Deinococcaceae</taxon>
        <taxon>Deinococcus</taxon>
    </lineage>
</organism>
<evidence type="ECO:0000256" key="1">
    <source>
        <dbReference type="ARBA" id="ARBA00004141"/>
    </source>
</evidence>
<evidence type="ECO:0000256" key="4">
    <source>
        <dbReference type="ARBA" id="ARBA00023136"/>
    </source>
</evidence>
<keyword evidence="4 5" id="KW-0472">Membrane</keyword>
<dbReference type="PANTHER" id="PTHR37422">
    <property type="entry name" value="TEICHURONIC ACID BIOSYNTHESIS PROTEIN TUAE"/>
    <property type="match status" value="1"/>
</dbReference>
<dbReference type="Proteomes" id="UP001596297">
    <property type="component" value="Unassembled WGS sequence"/>
</dbReference>
<sequence length="298" mass="32275">MAGCAKWWQPLWRAGGVLAASGVLLWSGSRSALLAALLGLVAAGLVSGRRRYLTLLVPAALLLGLAAQWLPALNRLAAGGSGRNAVWYQTLEVIRAFPLTGVGDYRLGQFLTFAAQECQTFGSRAGEVGRCPAWAESLGSPWLIAHNFTLQQLAEGGPLSLLGMALLLAALLQAAWRSKDPLLVAIVVGGLVSTLADNSLLVPSPFFAEAFWIAGALRWQPLPACGSVLGWRRRCLPFFQRLRPWLPGRRRARPFPWRSGTRRCRLAPAPTRSLPRFRGQTGTIVCCFPAVLGPFARW</sequence>
<keyword evidence="3 5" id="KW-1133">Transmembrane helix</keyword>
<keyword evidence="2 5" id="KW-0812">Transmembrane</keyword>
<name>A0ABW1YES3_9DEIO</name>
<evidence type="ECO:0000259" key="6">
    <source>
        <dbReference type="Pfam" id="PF04932"/>
    </source>
</evidence>